<gene>
    <name evidence="1" type="ORF">DFR28_10218</name>
</gene>
<name>A0A395JL88_9GAMM</name>
<keyword evidence="2" id="KW-1185">Reference proteome</keyword>
<evidence type="ECO:0000313" key="2">
    <source>
        <dbReference type="Proteomes" id="UP000253083"/>
    </source>
</evidence>
<proteinExistence type="predicted"/>
<dbReference type="OrthoDB" id="6195484at2"/>
<accession>A0A395JL88</accession>
<organism evidence="1 2">
    <name type="scientific">Arenicella xantha</name>
    <dbReference type="NCBI Taxonomy" id="644221"/>
    <lineage>
        <taxon>Bacteria</taxon>
        <taxon>Pseudomonadati</taxon>
        <taxon>Pseudomonadota</taxon>
        <taxon>Gammaproteobacteria</taxon>
        <taxon>Arenicellales</taxon>
        <taxon>Arenicellaceae</taxon>
        <taxon>Arenicella</taxon>
    </lineage>
</organism>
<dbReference type="AlphaFoldDB" id="A0A395JL88"/>
<dbReference type="EMBL" id="QNRT01000002">
    <property type="protein sequence ID" value="RBP50607.1"/>
    <property type="molecule type" value="Genomic_DNA"/>
</dbReference>
<dbReference type="Proteomes" id="UP000253083">
    <property type="component" value="Unassembled WGS sequence"/>
</dbReference>
<reference evidence="1 2" key="1">
    <citation type="submission" date="2018-06" db="EMBL/GenBank/DDBJ databases">
        <title>Genomic Encyclopedia of Type Strains, Phase IV (KMG-IV): sequencing the most valuable type-strain genomes for metagenomic binning, comparative biology and taxonomic classification.</title>
        <authorList>
            <person name="Goeker M."/>
        </authorList>
    </citation>
    <scope>NUCLEOTIDE SEQUENCE [LARGE SCALE GENOMIC DNA]</scope>
    <source>
        <strain evidence="1 2">DSM 24032</strain>
    </source>
</reference>
<protein>
    <submittedName>
        <fullName evidence="1">Uncharacterized protein</fullName>
    </submittedName>
</protein>
<dbReference type="InParanoid" id="A0A395JL88"/>
<sequence>MITNSFNNCFENAIKGGVGCSAIGLVSSDSRDNGLQHQPLLEANSNLHSAGEEGDRIGANITNKTGIDGSLWSDPGFDMPSIEPLRPWPYQERISNDMRTAILNGANTSARCRQSGR</sequence>
<comment type="caution">
    <text evidence="1">The sequence shown here is derived from an EMBL/GenBank/DDBJ whole genome shotgun (WGS) entry which is preliminary data.</text>
</comment>
<dbReference type="RefSeq" id="WP_113953453.1">
    <property type="nucleotide sequence ID" value="NZ_QNRT01000002.1"/>
</dbReference>
<evidence type="ECO:0000313" key="1">
    <source>
        <dbReference type="EMBL" id="RBP50607.1"/>
    </source>
</evidence>